<dbReference type="PATRIC" id="fig|1268236.3.peg.2941"/>
<protein>
    <recommendedName>
        <fullName evidence="3">DUF3634 domain-containing protein</fullName>
    </recommendedName>
</protein>
<reference evidence="1 2" key="1">
    <citation type="journal article" date="2013" name="Genome Announc.">
        <title>Draft Genome Sequence of Aeromonas molluscorum Strain 848TT, Isolated from Bivalve Molluscs.</title>
        <authorList>
            <person name="Spataro N."/>
            <person name="Farfan M."/>
            <person name="Albarral V."/>
            <person name="Sanglas A."/>
            <person name="Loren J.G."/>
            <person name="Fuste M.C."/>
            <person name="Bosch E."/>
        </authorList>
    </citation>
    <scope>NUCLEOTIDE SEQUENCE [LARGE SCALE GENOMIC DNA]</scope>
    <source>
        <strain evidence="1 2">848</strain>
    </source>
</reference>
<proteinExistence type="predicted"/>
<dbReference type="OrthoDB" id="6264785at2"/>
<evidence type="ECO:0000313" key="2">
    <source>
        <dbReference type="Proteomes" id="UP000013526"/>
    </source>
</evidence>
<organism evidence="1 2">
    <name type="scientific">Aeromonas molluscorum 848</name>
    <dbReference type="NCBI Taxonomy" id="1268236"/>
    <lineage>
        <taxon>Bacteria</taxon>
        <taxon>Pseudomonadati</taxon>
        <taxon>Pseudomonadota</taxon>
        <taxon>Gammaproteobacteria</taxon>
        <taxon>Aeromonadales</taxon>
        <taxon>Aeromonadaceae</taxon>
        <taxon>Aeromonas</taxon>
    </lineage>
</organism>
<dbReference type="Proteomes" id="UP000013526">
    <property type="component" value="Unassembled WGS sequence"/>
</dbReference>
<evidence type="ECO:0000313" key="1">
    <source>
        <dbReference type="EMBL" id="EOD54313.1"/>
    </source>
</evidence>
<dbReference type="RefSeq" id="WP_005905401.1">
    <property type="nucleotide sequence ID" value="NZ_AQGQ01000117.1"/>
</dbReference>
<dbReference type="InterPro" id="IPR022090">
    <property type="entry name" value="DUF3634"/>
</dbReference>
<sequence>MAWISLLVGIALIWWLLKLGRGPLFDLRLAHGKLVVKRGKLPPAFIRQLEQILKREAVRGRIQGVRDGDGVRLVFSRSIPEPVAQRVRNVFPYGDYRGQLPTQPSGHKRH</sequence>
<accession>R1F2Z4</accession>
<dbReference type="EMBL" id="AQGQ01000117">
    <property type="protein sequence ID" value="EOD54313.1"/>
    <property type="molecule type" value="Genomic_DNA"/>
</dbReference>
<dbReference type="AlphaFoldDB" id="R1F2Z4"/>
<dbReference type="Pfam" id="PF12321">
    <property type="entry name" value="DUF3634"/>
    <property type="match status" value="1"/>
</dbReference>
<name>R1F2Z4_9GAMM</name>
<keyword evidence="2" id="KW-1185">Reference proteome</keyword>
<gene>
    <name evidence="1" type="ORF">G113_14971</name>
</gene>
<evidence type="ECO:0008006" key="3">
    <source>
        <dbReference type="Google" id="ProtNLM"/>
    </source>
</evidence>
<comment type="caution">
    <text evidence="1">The sequence shown here is derived from an EMBL/GenBank/DDBJ whole genome shotgun (WGS) entry which is preliminary data.</text>
</comment>